<proteinExistence type="predicted"/>
<gene>
    <name evidence="2" type="ORF">ABT317_22375</name>
</gene>
<dbReference type="RefSeq" id="WP_143668166.1">
    <property type="nucleotide sequence ID" value="NZ_MUBM01000268.1"/>
</dbReference>
<feature type="compositionally biased region" description="Basic and acidic residues" evidence="1">
    <location>
        <begin position="88"/>
        <end position="97"/>
    </location>
</feature>
<protein>
    <submittedName>
        <fullName evidence="2">Uncharacterized protein</fullName>
    </submittedName>
</protein>
<name>A0ABV1W625_9ACTN</name>
<evidence type="ECO:0000313" key="2">
    <source>
        <dbReference type="EMBL" id="MER6979644.1"/>
    </source>
</evidence>
<feature type="compositionally biased region" description="Basic residues" evidence="1">
    <location>
        <begin position="71"/>
        <end position="87"/>
    </location>
</feature>
<organism evidence="2 3">
    <name type="scientific">Streptomyces carpinensis</name>
    <dbReference type="NCBI Taxonomy" id="66369"/>
    <lineage>
        <taxon>Bacteria</taxon>
        <taxon>Bacillati</taxon>
        <taxon>Actinomycetota</taxon>
        <taxon>Actinomycetes</taxon>
        <taxon>Kitasatosporales</taxon>
        <taxon>Streptomycetaceae</taxon>
        <taxon>Streptomyces</taxon>
    </lineage>
</organism>
<dbReference type="EMBL" id="JBEPCU010000406">
    <property type="protein sequence ID" value="MER6979644.1"/>
    <property type="molecule type" value="Genomic_DNA"/>
</dbReference>
<evidence type="ECO:0000313" key="3">
    <source>
        <dbReference type="Proteomes" id="UP001458415"/>
    </source>
</evidence>
<feature type="region of interest" description="Disordered" evidence="1">
    <location>
        <begin position="59"/>
        <end position="110"/>
    </location>
</feature>
<keyword evidence="3" id="KW-1185">Reference proteome</keyword>
<sequence length="110" mass="12279">MTTQLAPVGPYVIPARDIREGDTLRGYYAPGVTLAAAACPGQYAPDWSDADRRPLMLPLPYRAKEVTGRPRPARRPQARRRQPRPRHPRDGAARPPDEPAGLRGLRHGRR</sequence>
<dbReference type="Proteomes" id="UP001458415">
    <property type="component" value="Unassembled WGS sequence"/>
</dbReference>
<comment type="caution">
    <text evidence="2">The sequence shown here is derived from an EMBL/GenBank/DDBJ whole genome shotgun (WGS) entry which is preliminary data.</text>
</comment>
<evidence type="ECO:0000256" key="1">
    <source>
        <dbReference type="SAM" id="MobiDB-lite"/>
    </source>
</evidence>
<reference evidence="2 3" key="1">
    <citation type="submission" date="2024-06" db="EMBL/GenBank/DDBJ databases">
        <title>The Natural Products Discovery Center: Release of the First 8490 Sequenced Strains for Exploring Actinobacteria Biosynthetic Diversity.</title>
        <authorList>
            <person name="Kalkreuter E."/>
            <person name="Kautsar S.A."/>
            <person name="Yang D."/>
            <person name="Bader C.D."/>
            <person name="Teijaro C.N."/>
            <person name="Fluegel L."/>
            <person name="Davis C.M."/>
            <person name="Simpson J.R."/>
            <person name="Lauterbach L."/>
            <person name="Steele A.D."/>
            <person name="Gui C."/>
            <person name="Meng S."/>
            <person name="Li G."/>
            <person name="Viehrig K."/>
            <person name="Ye F."/>
            <person name="Su P."/>
            <person name="Kiefer A.F."/>
            <person name="Nichols A."/>
            <person name="Cepeda A.J."/>
            <person name="Yan W."/>
            <person name="Fan B."/>
            <person name="Jiang Y."/>
            <person name="Adhikari A."/>
            <person name="Zheng C.-J."/>
            <person name="Schuster L."/>
            <person name="Cowan T.M."/>
            <person name="Smanski M.J."/>
            <person name="Chevrette M.G."/>
            <person name="De Carvalho L.P.S."/>
            <person name="Shen B."/>
        </authorList>
    </citation>
    <scope>NUCLEOTIDE SEQUENCE [LARGE SCALE GENOMIC DNA]</scope>
    <source>
        <strain evidence="2 3">NPDC000634</strain>
    </source>
</reference>
<accession>A0ABV1W625</accession>